<proteinExistence type="predicted"/>
<dbReference type="AlphaFoldDB" id="A0A0D7ETG0"/>
<evidence type="ECO:0008006" key="3">
    <source>
        <dbReference type="Google" id="ProtNLM"/>
    </source>
</evidence>
<accession>A0A0D7ETG0</accession>
<name>A0A0D7ETG0_RHOPL</name>
<evidence type="ECO:0000313" key="2">
    <source>
        <dbReference type="Proteomes" id="UP000032515"/>
    </source>
</evidence>
<dbReference type="Gene3D" id="3.40.50.2000">
    <property type="entry name" value="Glycogen Phosphorylase B"/>
    <property type="match status" value="1"/>
</dbReference>
<evidence type="ECO:0000313" key="1">
    <source>
        <dbReference type="EMBL" id="KIZ44129.1"/>
    </source>
</evidence>
<protein>
    <recommendedName>
        <fullName evidence="3">Glycosyltransferase</fullName>
    </recommendedName>
</protein>
<gene>
    <name evidence="1" type="ORF">OO17_10270</name>
</gene>
<comment type="caution">
    <text evidence="1">The sequence shown here is derived from an EMBL/GenBank/DDBJ whole genome shotgun (WGS) entry which is preliminary data.</text>
</comment>
<dbReference type="Proteomes" id="UP000032515">
    <property type="component" value="Unassembled WGS sequence"/>
</dbReference>
<dbReference type="EMBL" id="JXXE01000199">
    <property type="protein sequence ID" value="KIZ44129.1"/>
    <property type="molecule type" value="Genomic_DNA"/>
</dbReference>
<reference evidence="1 2" key="1">
    <citation type="submission" date="2014-11" db="EMBL/GenBank/DDBJ databases">
        <title>Genomics and ecophysiology of heterotrophic nitrogen fixing bacteria isolated from estuarine surface water.</title>
        <authorList>
            <person name="Bentzon-Tilia M."/>
            <person name="Severin I."/>
            <person name="Hansen L.H."/>
            <person name="Riemann L."/>
        </authorList>
    </citation>
    <scope>NUCLEOTIDE SEQUENCE [LARGE SCALE GENOMIC DNA]</scope>
    <source>
        <strain evidence="1 2">BAL398</strain>
    </source>
</reference>
<dbReference type="SUPFAM" id="SSF53756">
    <property type="entry name" value="UDP-Glycosyltransferase/glycogen phosphorylase"/>
    <property type="match status" value="1"/>
</dbReference>
<organism evidence="1 2">
    <name type="scientific">Rhodopseudomonas palustris</name>
    <dbReference type="NCBI Taxonomy" id="1076"/>
    <lineage>
        <taxon>Bacteria</taxon>
        <taxon>Pseudomonadati</taxon>
        <taxon>Pseudomonadota</taxon>
        <taxon>Alphaproteobacteria</taxon>
        <taxon>Hyphomicrobiales</taxon>
        <taxon>Nitrobacteraceae</taxon>
        <taxon>Rhodopseudomonas</taxon>
    </lineage>
</organism>
<sequence length="244" mass="26997">MVIMHDPILLLRNLDAFGDIPIVIRTIGQSDLSLEDTYRRLGNRIKIVRYSDRETALAGFAKTDAVIYFGKYGTDFLPWNGGNAGITFHNSYDFRDHSTVPALEMWKQFGAATGSELWGVGNGRVAASRGKAATDQMRTLLSKASWYFYIYTFPPSYTLSLIEAMLAGVPVIAPSLPLVESIYPDTMYGSLRAWSSPRYEVEEIVGDGGLFYNSIEQAIEIAGLLRSDPEYGRSLSNAARANAL</sequence>
<feature type="non-terminal residue" evidence="1">
    <location>
        <position position="244"/>
    </location>
</feature>